<proteinExistence type="inferred from homology"/>
<accession>A0A3M9XEF0</accession>
<reference evidence="2 3" key="1">
    <citation type="journal article" date="2018" name="Mol. Plant Microbe Interact.">
        <title>Taxonomically Different Co-Microsymbionts of a Relict Legume, Oxytropis popoviana, Have Complementary Sets of Symbiotic Genes and Together Increase the Efficiency of Plant Nodulation.</title>
        <authorList>
            <person name="Safronova V."/>
            <person name="Belimov A."/>
            <person name="Sazanova A."/>
            <person name="Chirak E."/>
            <person name="Verkhozina A."/>
            <person name="Kuznetsova I."/>
            <person name="Andronov E."/>
            <person name="Puhalsky J."/>
            <person name="Tikhonovich I."/>
        </authorList>
    </citation>
    <scope>NUCLEOTIDE SEQUENCE [LARGE SCALE GENOMIC DNA]</scope>
    <source>
        <strain evidence="2 3">Opo-235</strain>
    </source>
</reference>
<dbReference type="Proteomes" id="UP000275436">
    <property type="component" value="Unassembled WGS sequence"/>
</dbReference>
<dbReference type="GO" id="GO:0004721">
    <property type="term" value="F:phosphoprotein phosphatase activity"/>
    <property type="evidence" value="ECO:0007669"/>
    <property type="project" value="InterPro"/>
</dbReference>
<evidence type="ECO:0000256" key="1">
    <source>
        <dbReference type="ARBA" id="ARBA00009580"/>
    </source>
</evidence>
<dbReference type="AlphaFoldDB" id="A0A3M9XEF0"/>
<evidence type="ECO:0000313" key="3">
    <source>
        <dbReference type="Proteomes" id="UP000275436"/>
    </source>
</evidence>
<name>A0A3M9XEF0_9HYPH</name>
<dbReference type="SUPFAM" id="SSF52799">
    <property type="entry name" value="(Phosphotyrosine protein) phosphatases II"/>
    <property type="match status" value="1"/>
</dbReference>
<protein>
    <submittedName>
        <fullName evidence="2">Protein-tyrosine-phosphatase</fullName>
    </submittedName>
</protein>
<dbReference type="InterPro" id="IPR029021">
    <property type="entry name" value="Prot-tyrosine_phosphatase-like"/>
</dbReference>
<dbReference type="Gene3D" id="3.90.190.10">
    <property type="entry name" value="Protein tyrosine phosphatase superfamily"/>
    <property type="match status" value="1"/>
</dbReference>
<gene>
    <name evidence="2" type="ORF">DNR46_10220</name>
</gene>
<organism evidence="2 3">
    <name type="scientific">Mesorhizobium japonicum</name>
    <dbReference type="NCBI Taxonomy" id="2066070"/>
    <lineage>
        <taxon>Bacteria</taxon>
        <taxon>Pseudomonadati</taxon>
        <taxon>Pseudomonadota</taxon>
        <taxon>Alphaproteobacteria</taxon>
        <taxon>Hyphomicrobiales</taxon>
        <taxon>Phyllobacteriaceae</taxon>
        <taxon>Mesorhizobium</taxon>
    </lineage>
</organism>
<dbReference type="PANTHER" id="PTHR31126">
    <property type="entry name" value="TYROSINE-PROTEIN PHOSPHATASE"/>
    <property type="match status" value="1"/>
</dbReference>
<dbReference type="Pfam" id="PF13350">
    <property type="entry name" value="Y_phosphatase3"/>
    <property type="match status" value="1"/>
</dbReference>
<dbReference type="PANTHER" id="PTHR31126:SF1">
    <property type="entry name" value="TYROSINE SPECIFIC PROTEIN PHOSPHATASES DOMAIN-CONTAINING PROTEIN"/>
    <property type="match status" value="1"/>
</dbReference>
<sequence>MVGLLALSSSLSAEGMPGQSLGIATVPNLRDLGGYKAANGMMTRMGILYRSNQLSRIDKGDLAKIAALGLKNEYDLRTAGERSALPDELPAGVNNIWLDVLDDASDSAPAQLLKLLNNPPEANKVLGGGKVEAMFTAAYRQFVSLPSARKAYRRLFIDLTKQENLPALFHCTTGKDRTGWAAAALLALLGIPEDVIYTDFLKSNDYLLPAYEPTIEAFRKGGGDPEIIKAVLGVKSEYLQASFDEMRRKYGTIEDYFSKALGIDAVGQTALRDVFLSRAN</sequence>
<comment type="caution">
    <text evidence="2">The sequence shown here is derived from an EMBL/GenBank/DDBJ whole genome shotgun (WGS) entry which is preliminary data.</text>
</comment>
<dbReference type="RefSeq" id="WP_123167975.1">
    <property type="nucleotide sequence ID" value="NZ_QKOD01000002.1"/>
</dbReference>
<dbReference type="PROSITE" id="PS00383">
    <property type="entry name" value="TYR_PHOSPHATASE_1"/>
    <property type="match status" value="1"/>
</dbReference>
<comment type="similarity">
    <text evidence="1">Belongs to the protein-tyrosine phosphatase family.</text>
</comment>
<dbReference type="EMBL" id="QKOD01000002">
    <property type="protein sequence ID" value="RNJ46271.1"/>
    <property type="molecule type" value="Genomic_DNA"/>
</dbReference>
<dbReference type="InterPro" id="IPR016130">
    <property type="entry name" value="Tyr_Pase_AS"/>
</dbReference>
<evidence type="ECO:0000313" key="2">
    <source>
        <dbReference type="EMBL" id="RNJ46271.1"/>
    </source>
</evidence>
<dbReference type="InterPro" id="IPR026893">
    <property type="entry name" value="Tyr/Ser_Pase_IphP-type"/>
</dbReference>